<dbReference type="Proteomes" id="UP000324222">
    <property type="component" value="Unassembled WGS sequence"/>
</dbReference>
<sequence length="147" mass="16592">MKKTHARTVSVLLRIRVDSVAYRKQLRKGQKFPLTLLIGLHQLRHGRSHDGHWPTTQYSHCSTCHHVKTCNKTNSLLNTVASFQASAKIIRPTILLINPATTNSMSGPRAHRGSTTARASAPSPYFKEKYHVYFTKGHLMGLSLTYR</sequence>
<dbReference type="AlphaFoldDB" id="A0A5B7D389"/>
<organism evidence="1 2">
    <name type="scientific">Portunus trituberculatus</name>
    <name type="common">Swimming crab</name>
    <name type="synonym">Neptunus trituberculatus</name>
    <dbReference type="NCBI Taxonomy" id="210409"/>
    <lineage>
        <taxon>Eukaryota</taxon>
        <taxon>Metazoa</taxon>
        <taxon>Ecdysozoa</taxon>
        <taxon>Arthropoda</taxon>
        <taxon>Crustacea</taxon>
        <taxon>Multicrustacea</taxon>
        <taxon>Malacostraca</taxon>
        <taxon>Eumalacostraca</taxon>
        <taxon>Eucarida</taxon>
        <taxon>Decapoda</taxon>
        <taxon>Pleocyemata</taxon>
        <taxon>Brachyura</taxon>
        <taxon>Eubrachyura</taxon>
        <taxon>Portunoidea</taxon>
        <taxon>Portunidae</taxon>
        <taxon>Portuninae</taxon>
        <taxon>Portunus</taxon>
    </lineage>
</organism>
<evidence type="ECO:0000313" key="1">
    <source>
        <dbReference type="EMBL" id="MPC14213.1"/>
    </source>
</evidence>
<dbReference type="EMBL" id="VSRR010000336">
    <property type="protein sequence ID" value="MPC14213.1"/>
    <property type="molecule type" value="Genomic_DNA"/>
</dbReference>
<protein>
    <submittedName>
        <fullName evidence="1">Uncharacterized protein</fullName>
    </submittedName>
</protein>
<reference evidence="1 2" key="1">
    <citation type="submission" date="2019-05" db="EMBL/GenBank/DDBJ databases">
        <title>Another draft genome of Portunus trituberculatus and its Hox gene families provides insights of decapod evolution.</title>
        <authorList>
            <person name="Jeong J.-H."/>
            <person name="Song I."/>
            <person name="Kim S."/>
            <person name="Choi T."/>
            <person name="Kim D."/>
            <person name="Ryu S."/>
            <person name="Kim W."/>
        </authorList>
    </citation>
    <scope>NUCLEOTIDE SEQUENCE [LARGE SCALE GENOMIC DNA]</scope>
    <source>
        <tissue evidence="1">Muscle</tissue>
    </source>
</reference>
<proteinExistence type="predicted"/>
<accession>A0A5B7D389</accession>
<name>A0A5B7D389_PORTR</name>
<gene>
    <name evidence="1" type="ORF">E2C01_006973</name>
</gene>
<evidence type="ECO:0000313" key="2">
    <source>
        <dbReference type="Proteomes" id="UP000324222"/>
    </source>
</evidence>
<keyword evidence="2" id="KW-1185">Reference proteome</keyword>
<comment type="caution">
    <text evidence="1">The sequence shown here is derived from an EMBL/GenBank/DDBJ whole genome shotgun (WGS) entry which is preliminary data.</text>
</comment>